<reference evidence="4" key="1">
    <citation type="journal article" date="2014" name="Int. J. Syst. Evol. Microbiol.">
        <title>Complete genome sequence of Corynebacterium casei LMG S-19264T (=DSM 44701T), isolated from a smear-ripened cheese.</title>
        <authorList>
            <consortium name="US DOE Joint Genome Institute (JGI-PGF)"/>
            <person name="Walter F."/>
            <person name="Albersmeier A."/>
            <person name="Kalinowski J."/>
            <person name="Ruckert C."/>
        </authorList>
    </citation>
    <scope>NUCLEOTIDE SEQUENCE</scope>
    <source>
        <strain evidence="4">KCTC 22164</strain>
    </source>
</reference>
<dbReference type="InterPro" id="IPR038165">
    <property type="entry name" value="FlgT_C_sf"/>
</dbReference>
<sequence length="402" mass="44432">MSLLVQLQPTLREVARLGSLRYRLSIAILWLFLLPVGQVSAAWYEAKGQALIIDGDKPAAREAATQEAIKQAMLFAGASVRSVQTLTNGLLGDDRLQISSSGEVEQLELVNEVWHNDYVSVTIRADIFPKTSHCSVAAYPKNLSTTVFPVRNAQHLLEGQIKQLPDVLVSRLQRRFQEQSESIGISYIAPYTAQWSSPRVAGQAPALARQTKTQYVIAAEIDDVSVERHAGSALRFWEGERATRYFRLSLKVIDGMNGGTLLNKQYQTQAPWKADRFTNVDVTSSAFWHSPYGDAVDSLISNVVTDVTDALACQPLTGRVIEAQGEQLQVSIGRDHGLQKGDELYVYKSRQVIDAFGQTFLQYNVYPGKVQVVAAYADNATVEAVEGTMLGNIQPNDFVARR</sequence>
<dbReference type="Pfam" id="PF16548">
    <property type="entry name" value="FlgT_N"/>
    <property type="match status" value="1"/>
</dbReference>
<dbReference type="InterPro" id="IPR032386">
    <property type="entry name" value="FlgT_M"/>
</dbReference>
<dbReference type="Gene3D" id="3.30.1660.40">
    <property type="entry name" value="FlgT, N-terminal domain"/>
    <property type="match status" value="1"/>
</dbReference>
<name>A0A918JE80_9ALTE</name>
<dbReference type="AlphaFoldDB" id="A0A918JE80"/>
<feature type="domain" description="Flagellar assembly protein T N-terminal" evidence="3">
    <location>
        <begin position="42"/>
        <end position="129"/>
    </location>
</feature>
<accession>A0A918JE80</accession>
<dbReference type="Pfam" id="PF16538">
    <property type="entry name" value="FlgT_C"/>
    <property type="match status" value="1"/>
</dbReference>
<dbReference type="InterPro" id="IPR032370">
    <property type="entry name" value="FlgT_N"/>
</dbReference>
<dbReference type="InterPro" id="IPR038180">
    <property type="entry name" value="FlgT_N_sf"/>
</dbReference>
<dbReference type="Pfam" id="PF16539">
    <property type="entry name" value="FlgT_M"/>
    <property type="match status" value="1"/>
</dbReference>
<keyword evidence="5" id="KW-1185">Reference proteome</keyword>
<dbReference type="Gene3D" id="3.40.50.10610">
    <property type="entry name" value="ABC-type transport auxiliary lipoprotein component"/>
    <property type="match status" value="1"/>
</dbReference>
<dbReference type="EMBL" id="BMXP01000001">
    <property type="protein sequence ID" value="GGW73324.1"/>
    <property type="molecule type" value="Genomic_DNA"/>
</dbReference>
<comment type="caution">
    <text evidence="4">The sequence shown here is derived from an EMBL/GenBank/DDBJ whole genome shotgun (WGS) entry which is preliminary data.</text>
</comment>
<dbReference type="RefSeq" id="WP_189403148.1">
    <property type="nucleotide sequence ID" value="NZ_BMXP01000001.1"/>
</dbReference>
<evidence type="ECO:0000313" key="4">
    <source>
        <dbReference type="EMBL" id="GGW73324.1"/>
    </source>
</evidence>
<dbReference type="Gene3D" id="2.40.10.410">
    <property type="entry name" value="FlgT, C-terminal domain"/>
    <property type="match status" value="1"/>
</dbReference>
<feature type="domain" description="Flagellar assembly protein T middle" evidence="2">
    <location>
        <begin position="133"/>
        <end position="282"/>
    </location>
</feature>
<reference evidence="4" key="2">
    <citation type="submission" date="2020-09" db="EMBL/GenBank/DDBJ databases">
        <authorList>
            <person name="Sun Q."/>
            <person name="Kim S."/>
        </authorList>
    </citation>
    <scope>NUCLEOTIDE SEQUENCE</scope>
    <source>
        <strain evidence="4">KCTC 22164</strain>
    </source>
</reference>
<proteinExistence type="predicted"/>
<dbReference type="Proteomes" id="UP000631300">
    <property type="component" value="Unassembled WGS sequence"/>
</dbReference>
<dbReference type="InterPro" id="IPR032388">
    <property type="entry name" value="FlgT_C"/>
</dbReference>
<evidence type="ECO:0000259" key="1">
    <source>
        <dbReference type="Pfam" id="PF16538"/>
    </source>
</evidence>
<evidence type="ECO:0000259" key="2">
    <source>
        <dbReference type="Pfam" id="PF16539"/>
    </source>
</evidence>
<evidence type="ECO:0000313" key="5">
    <source>
        <dbReference type="Proteomes" id="UP000631300"/>
    </source>
</evidence>
<protein>
    <recommendedName>
        <fullName evidence="6">Flagellar biosynthesis protein FlgT</fullName>
    </recommendedName>
</protein>
<evidence type="ECO:0008006" key="6">
    <source>
        <dbReference type="Google" id="ProtNLM"/>
    </source>
</evidence>
<evidence type="ECO:0000259" key="3">
    <source>
        <dbReference type="Pfam" id="PF16548"/>
    </source>
</evidence>
<feature type="domain" description="Flagellar assembly protein T C-terminal" evidence="1">
    <location>
        <begin position="325"/>
        <end position="401"/>
    </location>
</feature>
<gene>
    <name evidence="4" type="ORF">GCM10007391_01160</name>
</gene>
<organism evidence="4 5">
    <name type="scientific">Alteromonas halophila</name>
    <dbReference type="NCBI Taxonomy" id="516698"/>
    <lineage>
        <taxon>Bacteria</taxon>
        <taxon>Pseudomonadati</taxon>
        <taxon>Pseudomonadota</taxon>
        <taxon>Gammaproteobacteria</taxon>
        <taxon>Alteromonadales</taxon>
        <taxon>Alteromonadaceae</taxon>
        <taxon>Alteromonas/Salinimonas group</taxon>
        <taxon>Alteromonas</taxon>
    </lineage>
</organism>